<feature type="compositionally biased region" description="Basic and acidic residues" evidence="1">
    <location>
        <begin position="34"/>
        <end position="49"/>
    </location>
</feature>
<accession>A0AAW0ECD0</accession>
<gene>
    <name evidence="2" type="ORF">R3P38DRAFT_2756297</name>
</gene>
<feature type="region of interest" description="Disordered" evidence="1">
    <location>
        <begin position="391"/>
        <end position="417"/>
    </location>
</feature>
<evidence type="ECO:0000313" key="2">
    <source>
        <dbReference type="EMBL" id="KAK7063352.1"/>
    </source>
</evidence>
<reference evidence="2 3" key="1">
    <citation type="journal article" date="2024" name="J Genomics">
        <title>Draft genome sequencing and assembly of Favolaschia claudopus CIRM-BRFM 2984 isolated from oak limbs.</title>
        <authorList>
            <person name="Navarro D."/>
            <person name="Drula E."/>
            <person name="Chaduli D."/>
            <person name="Cazenave R."/>
            <person name="Ahrendt S."/>
            <person name="Wang J."/>
            <person name="Lipzen A."/>
            <person name="Daum C."/>
            <person name="Barry K."/>
            <person name="Grigoriev I.V."/>
            <person name="Favel A."/>
            <person name="Rosso M.N."/>
            <person name="Martin F."/>
        </authorList>
    </citation>
    <scope>NUCLEOTIDE SEQUENCE [LARGE SCALE GENOMIC DNA]</scope>
    <source>
        <strain evidence="2 3">CIRM-BRFM 2984</strain>
    </source>
</reference>
<organism evidence="2 3">
    <name type="scientific">Favolaschia claudopus</name>
    <dbReference type="NCBI Taxonomy" id="2862362"/>
    <lineage>
        <taxon>Eukaryota</taxon>
        <taxon>Fungi</taxon>
        <taxon>Dikarya</taxon>
        <taxon>Basidiomycota</taxon>
        <taxon>Agaricomycotina</taxon>
        <taxon>Agaricomycetes</taxon>
        <taxon>Agaricomycetidae</taxon>
        <taxon>Agaricales</taxon>
        <taxon>Marasmiineae</taxon>
        <taxon>Mycenaceae</taxon>
        <taxon>Favolaschia</taxon>
    </lineage>
</organism>
<dbReference type="EMBL" id="JAWWNJ010000001">
    <property type="protein sequence ID" value="KAK7063352.1"/>
    <property type="molecule type" value="Genomic_DNA"/>
</dbReference>
<proteinExistence type="predicted"/>
<sequence length="446" mass="50035">MILIDQNTLIRLSLRCRTAGSVTGWRGSWQGSDVGHEPRPEDFASRDISSDAELDSQSSALGEDDSSFFFTPPSAPPPSTFKKFKGHSNKYYINMTGGTGGTGGASGTGLGGDGGRGDGPMIKISRGIINYTVQRKEPEFERHLVFEESLVGAQLVRNGNVHRRVHRARIFKVESPMTVVVYEGPKTNLDKEWDEYILPHMRLRIRASVDLGSIHLGNCVSNVVKHVDGDMQEIAFIPRVYSMWTLRSMWWSVTVGDAAALDIHHMSNGWTRVFLSGIEFSGASFELELIADGEFKGHRLAWFYTSKLYLSSSRTFLSPDLTRCCFPSEEPYWSFDPSGNDHLAPSEASNFCLPQIELEFLVKHIFMNEGPSRRYSHILYKERIIYSTTGTASTTRRERSRDNESSEDDFAHPTPFFEDAESDDEQILYPRIGGAFAAEEEETVVL</sequence>
<protein>
    <submittedName>
        <fullName evidence="2">Uncharacterized protein</fullName>
    </submittedName>
</protein>
<evidence type="ECO:0000313" key="3">
    <source>
        <dbReference type="Proteomes" id="UP001362999"/>
    </source>
</evidence>
<keyword evidence="3" id="KW-1185">Reference proteome</keyword>
<evidence type="ECO:0000256" key="1">
    <source>
        <dbReference type="SAM" id="MobiDB-lite"/>
    </source>
</evidence>
<feature type="region of interest" description="Disordered" evidence="1">
    <location>
        <begin position="25"/>
        <end position="74"/>
    </location>
</feature>
<dbReference type="Proteomes" id="UP001362999">
    <property type="component" value="Unassembled WGS sequence"/>
</dbReference>
<comment type="caution">
    <text evidence="2">The sequence shown here is derived from an EMBL/GenBank/DDBJ whole genome shotgun (WGS) entry which is preliminary data.</text>
</comment>
<name>A0AAW0ECD0_9AGAR</name>
<dbReference type="AlphaFoldDB" id="A0AAW0ECD0"/>
<feature type="compositionally biased region" description="Basic and acidic residues" evidence="1">
    <location>
        <begin position="395"/>
        <end position="404"/>
    </location>
</feature>